<dbReference type="RefSeq" id="WP_318954396.1">
    <property type="nucleotide sequence ID" value="NZ_CP137555.1"/>
</dbReference>
<evidence type="ECO:0008006" key="3">
    <source>
        <dbReference type="Google" id="ProtNLM"/>
    </source>
</evidence>
<dbReference type="Gene3D" id="3.40.50.1820">
    <property type="entry name" value="alpha/beta hydrolase"/>
    <property type="match status" value="1"/>
</dbReference>
<evidence type="ECO:0000313" key="1">
    <source>
        <dbReference type="EMBL" id="WOX05933.1"/>
    </source>
</evidence>
<evidence type="ECO:0000313" key="2">
    <source>
        <dbReference type="Proteomes" id="UP001302477"/>
    </source>
</evidence>
<dbReference type="AlphaFoldDB" id="A0AAU0MZL1"/>
<dbReference type="KEGG" id="mpaf:R5R33_01910"/>
<protein>
    <recommendedName>
        <fullName evidence="3">Alpha/beta hydrolase family protein</fullName>
    </recommendedName>
</protein>
<keyword evidence="2" id="KW-1185">Reference proteome</keyword>
<dbReference type="SUPFAM" id="SSF53474">
    <property type="entry name" value="alpha/beta-Hydrolases"/>
    <property type="match status" value="1"/>
</dbReference>
<dbReference type="EMBL" id="CP137555">
    <property type="protein sequence ID" value="WOX05933.1"/>
    <property type="molecule type" value="Genomic_DNA"/>
</dbReference>
<name>A0AAU0MZL1_9GAMM</name>
<dbReference type="InterPro" id="IPR029058">
    <property type="entry name" value="AB_hydrolase_fold"/>
</dbReference>
<proteinExistence type="predicted"/>
<dbReference type="Proteomes" id="UP001302477">
    <property type="component" value="Chromosome"/>
</dbReference>
<gene>
    <name evidence="1" type="ORF">R5R33_01910</name>
</gene>
<organism evidence="1 2">
    <name type="scientific">Microbulbifer pacificus</name>
    <dbReference type="NCBI Taxonomy" id="407164"/>
    <lineage>
        <taxon>Bacteria</taxon>
        <taxon>Pseudomonadati</taxon>
        <taxon>Pseudomonadota</taxon>
        <taxon>Gammaproteobacteria</taxon>
        <taxon>Cellvibrionales</taxon>
        <taxon>Microbulbiferaceae</taxon>
        <taxon>Microbulbifer</taxon>
    </lineage>
</organism>
<reference evidence="1 2" key="1">
    <citation type="submission" date="2023-10" db="EMBL/GenBank/DDBJ databases">
        <title>Description of Microbulbifer bruguierae sp. nov., isolated from the sediments of mangrove plant Bruguiera sexangula and comparative genomic analyses of the genus Microbulbifer.</title>
        <authorList>
            <person name="Long M."/>
        </authorList>
    </citation>
    <scope>NUCLEOTIDE SEQUENCE [LARGE SCALE GENOMIC DNA]</scope>
    <source>
        <strain evidence="1 2">SPO729</strain>
    </source>
</reference>
<sequence length="326" mass="34769">MYMTRSIFDAFKVDSLQPPYDTGIARIYYPGQFGDTIEERRTGVVPVDETMAPCPVMILFQGMNTDPSGYRWLAEALAPSGIVTVTYQLVAEEMPGHVTATPGMDILALTPGDFGKRPSAIALPAILTMLERLNRNGVLAGKLDLNRIALGGHSAGGMLALLNARPCWFPAVRAVFAYGAHTGAATALGWPDETLLPISADIPVLLIGGDKDGCIAQSAAGYGSSNASATDRVEQTFNKAVAENGGKNTLLLLRGANHFSICTPPDETCGRGYIDFPADSDTGRLAAGRAIALFLRCHLCGDTEAQAKYLELCDVDHQSILKLLHK</sequence>
<accession>A0AAU0MZL1</accession>